<evidence type="ECO:0000313" key="1">
    <source>
        <dbReference type="EMBL" id="KAJ9081431.1"/>
    </source>
</evidence>
<name>A0ACC2U4F1_9FUNG</name>
<accession>A0ACC2U4F1</accession>
<protein>
    <submittedName>
        <fullName evidence="1">Chromobox protein 1</fullName>
    </submittedName>
</protein>
<dbReference type="EMBL" id="QTSX02001477">
    <property type="protein sequence ID" value="KAJ9081431.1"/>
    <property type="molecule type" value="Genomic_DNA"/>
</dbReference>
<organism evidence="1 2">
    <name type="scientific">Entomophthora muscae</name>
    <dbReference type="NCBI Taxonomy" id="34485"/>
    <lineage>
        <taxon>Eukaryota</taxon>
        <taxon>Fungi</taxon>
        <taxon>Fungi incertae sedis</taxon>
        <taxon>Zoopagomycota</taxon>
        <taxon>Entomophthoromycotina</taxon>
        <taxon>Entomophthoromycetes</taxon>
        <taxon>Entomophthorales</taxon>
        <taxon>Entomophthoraceae</taxon>
        <taxon>Entomophthora</taxon>
    </lineage>
</organism>
<dbReference type="Proteomes" id="UP001165960">
    <property type="component" value="Unassembled WGS sequence"/>
</dbReference>
<gene>
    <name evidence="1" type="primary">CBX1_1</name>
    <name evidence="1" type="ORF">DSO57_1014728</name>
</gene>
<comment type="caution">
    <text evidence="1">The sequence shown here is derived from an EMBL/GenBank/DDBJ whole genome shotgun (WGS) entry which is preliminary data.</text>
</comment>
<reference evidence="1" key="1">
    <citation type="submission" date="2022-04" db="EMBL/GenBank/DDBJ databases">
        <title>Genome of the entomopathogenic fungus Entomophthora muscae.</title>
        <authorList>
            <person name="Elya C."/>
            <person name="Lovett B.R."/>
            <person name="Lee E."/>
            <person name="Macias A.M."/>
            <person name="Hajek A.E."/>
            <person name="De Bivort B.L."/>
            <person name="Kasson M.T."/>
            <person name="De Fine Licht H.H."/>
            <person name="Stajich J.E."/>
        </authorList>
    </citation>
    <scope>NUCLEOTIDE SEQUENCE</scope>
    <source>
        <strain evidence="1">Berkeley</strain>
    </source>
</reference>
<evidence type="ECO:0000313" key="2">
    <source>
        <dbReference type="Proteomes" id="UP001165960"/>
    </source>
</evidence>
<keyword evidence="2" id="KW-1185">Reference proteome</keyword>
<sequence length="164" mass="18573">MGIEDIINLHQVKGNSQFLVKWKDYGKESNSWEPEENLQHCPEILGKFLARGDLPLDGGSVRNPIYLITAKNHDESPNLYSHGYQVGDLESCERCHNGVDRHHPSEDFGMYVISSKITGKIRKYVVYIGVYSYILGGVGQHQRGPGVMLRGVELCWLFVDVLVR</sequence>
<proteinExistence type="predicted"/>